<dbReference type="Proteomes" id="UP001174934">
    <property type="component" value="Unassembled WGS sequence"/>
</dbReference>
<reference evidence="2" key="1">
    <citation type="submission" date="2023-06" db="EMBL/GenBank/DDBJ databases">
        <title>Genome-scale phylogeny and comparative genomics of the fungal order Sordariales.</title>
        <authorList>
            <consortium name="Lawrence Berkeley National Laboratory"/>
            <person name="Hensen N."/>
            <person name="Bonometti L."/>
            <person name="Westerberg I."/>
            <person name="Brannstrom I.O."/>
            <person name="Guillou S."/>
            <person name="Cros-Aarteil S."/>
            <person name="Calhoun S."/>
            <person name="Haridas S."/>
            <person name="Kuo A."/>
            <person name="Mondo S."/>
            <person name="Pangilinan J."/>
            <person name="Riley R."/>
            <person name="LaButti K."/>
            <person name="Andreopoulos B."/>
            <person name="Lipzen A."/>
            <person name="Chen C."/>
            <person name="Yanf M."/>
            <person name="Daum C."/>
            <person name="Ng V."/>
            <person name="Clum A."/>
            <person name="Steindorff A."/>
            <person name="Ohm R."/>
            <person name="Martin F."/>
            <person name="Silar P."/>
            <person name="Natvig D."/>
            <person name="Lalanne C."/>
            <person name="Gautier V."/>
            <person name="Ament-velasquez S.L."/>
            <person name="Kruys A."/>
            <person name="Hutchinson M.I."/>
            <person name="Powell A.J."/>
            <person name="Barry K."/>
            <person name="Miller A.N."/>
            <person name="Grigoriev I.V."/>
            <person name="Debuchy R."/>
            <person name="Gladieux P."/>
            <person name="Thoren M.H."/>
            <person name="Johannesson H."/>
        </authorList>
    </citation>
    <scope>NUCLEOTIDE SEQUENCE</scope>
    <source>
        <strain evidence="2">SMH3391-2</strain>
    </source>
</reference>
<keyword evidence="3" id="KW-1185">Reference proteome</keyword>
<comment type="caution">
    <text evidence="2">The sequence shown here is derived from an EMBL/GenBank/DDBJ whole genome shotgun (WGS) entry which is preliminary data.</text>
</comment>
<dbReference type="EMBL" id="JAULSR010000010">
    <property type="protein sequence ID" value="KAK0610353.1"/>
    <property type="molecule type" value="Genomic_DNA"/>
</dbReference>
<feature type="compositionally biased region" description="Polar residues" evidence="1">
    <location>
        <begin position="1"/>
        <end position="15"/>
    </location>
</feature>
<proteinExistence type="predicted"/>
<sequence>MDTAASTVIDNNTVSPKERNHVTSTASSSDANSKNPDFDIVPTGHSPDDEIKLTSTESDSQRDLRLIQEALGTNYSTALVSYLRTLEDRIHQLETSRAPSTESHDEDARNRQHDKPGQKATSAHTTTPPPKASQLPENIPKPMELSAQFFNSAAYLGISGTLDSLHNED</sequence>
<protein>
    <submittedName>
        <fullName evidence="2">Uncharacterized protein</fullName>
    </submittedName>
</protein>
<gene>
    <name evidence="2" type="ORF">B0T17DRAFT_511871</name>
</gene>
<evidence type="ECO:0000313" key="2">
    <source>
        <dbReference type="EMBL" id="KAK0610353.1"/>
    </source>
</evidence>
<evidence type="ECO:0000313" key="3">
    <source>
        <dbReference type="Proteomes" id="UP001174934"/>
    </source>
</evidence>
<accession>A0AA39U1B1</accession>
<dbReference type="AlphaFoldDB" id="A0AA39U1B1"/>
<feature type="region of interest" description="Disordered" evidence="1">
    <location>
        <begin position="93"/>
        <end position="144"/>
    </location>
</feature>
<name>A0AA39U1B1_9PEZI</name>
<evidence type="ECO:0000256" key="1">
    <source>
        <dbReference type="SAM" id="MobiDB-lite"/>
    </source>
</evidence>
<feature type="compositionally biased region" description="Basic and acidic residues" evidence="1">
    <location>
        <begin position="102"/>
        <end position="117"/>
    </location>
</feature>
<feature type="compositionally biased region" description="Polar residues" evidence="1">
    <location>
        <begin position="22"/>
        <end position="35"/>
    </location>
</feature>
<feature type="region of interest" description="Disordered" evidence="1">
    <location>
        <begin position="1"/>
        <end position="60"/>
    </location>
</feature>
<organism evidence="2 3">
    <name type="scientific">Bombardia bombarda</name>
    <dbReference type="NCBI Taxonomy" id="252184"/>
    <lineage>
        <taxon>Eukaryota</taxon>
        <taxon>Fungi</taxon>
        <taxon>Dikarya</taxon>
        <taxon>Ascomycota</taxon>
        <taxon>Pezizomycotina</taxon>
        <taxon>Sordariomycetes</taxon>
        <taxon>Sordariomycetidae</taxon>
        <taxon>Sordariales</taxon>
        <taxon>Lasiosphaeriaceae</taxon>
        <taxon>Bombardia</taxon>
    </lineage>
</organism>